<organism evidence="2">
    <name type="scientific">Physcomitrium patens</name>
    <name type="common">Spreading-leaved earth moss</name>
    <name type="synonym">Physcomitrella patens</name>
    <dbReference type="NCBI Taxonomy" id="3218"/>
    <lineage>
        <taxon>Eukaryota</taxon>
        <taxon>Viridiplantae</taxon>
        <taxon>Streptophyta</taxon>
        <taxon>Embryophyta</taxon>
        <taxon>Bryophyta</taxon>
        <taxon>Bryophytina</taxon>
        <taxon>Bryopsida</taxon>
        <taxon>Funariidae</taxon>
        <taxon>Funariales</taxon>
        <taxon>Funariaceae</taxon>
        <taxon>Physcomitrium</taxon>
    </lineage>
</organism>
<proteinExistence type="predicted"/>
<feature type="compositionally biased region" description="Polar residues" evidence="1">
    <location>
        <begin position="30"/>
        <end position="48"/>
    </location>
</feature>
<dbReference type="InParanoid" id="A0A2K1IR90"/>
<evidence type="ECO:0000313" key="2">
    <source>
        <dbReference type="EMBL" id="PNR31791.1"/>
    </source>
</evidence>
<dbReference type="EnsemblPlants" id="Pp3c21_8989V3.1">
    <property type="protein sequence ID" value="PAC:32916460.CDS.1"/>
    <property type="gene ID" value="Pp3c21_8989"/>
</dbReference>
<dbReference type="Gramene" id="Pp3c21_8989V3.1">
    <property type="protein sequence ID" value="PAC:32916460.CDS.1"/>
    <property type="gene ID" value="Pp3c21_8989"/>
</dbReference>
<reference evidence="2 4" key="1">
    <citation type="journal article" date="2008" name="Science">
        <title>The Physcomitrella genome reveals evolutionary insights into the conquest of land by plants.</title>
        <authorList>
            <person name="Rensing S."/>
            <person name="Lang D."/>
            <person name="Zimmer A."/>
            <person name="Terry A."/>
            <person name="Salamov A."/>
            <person name="Shapiro H."/>
            <person name="Nishiyama T."/>
            <person name="Perroud P.-F."/>
            <person name="Lindquist E."/>
            <person name="Kamisugi Y."/>
            <person name="Tanahashi T."/>
            <person name="Sakakibara K."/>
            <person name="Fujita T."/>
            <person name="Oishi K."/>
            <person name="Shin-I T."/>
            <person name="Kuroki Y."/>
            <person name="Toyoda A."/>
            <person name="Suzuki Y."/>
            <person name="Hashimoto A."/>
            <person name="Yamaguchi K."/>
            <person name="Sugano A."/>
            <person name="Kohara Y."/>
            <person name="Fujiyama A."/>
            <person name="Anterola A."/>
            <person name="Aoki S."/>
            <person name="Ashton N."/>
            <person name="Barbazuk W.B."/>
            <person name="Barker E."/>
            <person name="Bennetzen J."/>
            <person name="Bezanilla M."/>
            <person name="Blankenship R."/>
            <person name="Cho S.H."/>
            <person name="Dutcher S."/>
            <person name="Estelle M."/>
            <person name="Fawcett J.A."/>
            <person name="Gundlach H."/>
            <person name="Hanada K."/>
            <person name="Heyl A."/>
            <person name="Hicks K.A."/>
            <person name="Hugh J."/>
            <person name="Lohr M."/>
            <person name="Mayer K."/>
            <person name="Melkozernov A."/>
            <person name="Murata T."/>
            <person name="Nelson D."/>
            <person name="Pils B."/>
            <person name="Prigge M."/>
            <person name="Reiss B."/>
            <person name="Renner T."/>
            <person name="Rombauts S."/>
            <person name="Rushton P."/>
            <person name="Sanderfoot A."/>
            <person name="Schween G."/>
            <person name="Shiu S.-H."/>
            <person name="Stueber K."/>
            <person name="Theodoulou F.L."/>
            <person name="Tu H."/>
            <person name="Van de Peer Y."/>
            <person name="Verrier P.J."/>
            <person name="Waters E."/>
            <person name="Wood A."/>
            <person name="Yang L."/>
            <person name="Cove D."/>
            <person name="Cuming A."/>
            <person name="Hasebe M."/>
            <person name="Lucas S."/>
            <person name="Mishler D.B."/>
            <person name="Reski R."/>
            <person name="Grigoriev I."/>
            <person name="Quatrano R.S."/>
            <person name="Boore J.L."/>
        </authorList>
    </citation>
    <scope>NUCLEOTIDE SEQUENCE [LARGE SCALE GENOMIC DNA]</scope>
    <source>
        <strain evidence="3 4">cv. Gransden 2004</strain>
    </source>
</reference>
<reference evidence="2 4" key="2">
    <citation type="journal article" date="2018" name="Plant J.">
        <title>The Physcomitrella patens chromosome-scale assembly reveals moss genome structure and evolution.</title>
        <authorList>
            <person name="Lang D."/>
            <person name="Ullrich K.K."/>
            <person name="Murat F."/>
            <person name="Fuchs J."/>
            <person name="Jenkins J."/>
            <person name="Haas F.B."/>
            <person name="Piednoel M."/>
            <person name="Gundlach H."/>
            <person name="Van Bel M."/>
            <person name="Meyberg R."/>
            <person name="Vives C."/>
            <person name="Morata J."/>
            <person name="Symeonidi A."/>
            <person name="Hiss M."/>
            <person name="Muchero W."/>
            <person name="Kamisugi Y."/>
            <person name="Saleh O."/>
            <person name="Blanc G."/>
            <person name="Decker E.L."/>
            <person name="van Gessel N."/>
            <person name="Grimwood J."/>
            <person name="Hayes R.D."/>
            <person name="Graham S.W."/>
            <person name="Gunter L.E."/>
            <person name="McDaniel S.F."/>
            <person name="Hoernstein S.N.W."/>
            <person name="Larsson A."/>
            <person name="Li F.W."/>
            <person name="Perroud P.F."/>
            <person name="Phillips J."/>
            <person name="Ranjan P."/>
            <person name="Rokshar D.S."/>
            <person name="Rothfels C.J."/>
            <person name="Schneider L."/>
            <person name="Shu S."/>
            <person name="Stevenson D.W."/>
            <person name="Thummler F."/>
            <person name="Tillich M."/>
            <person name="Villarreal Aguilar J.C."/>
            <person name="Widiez T."/>
            <person name="Wong G.K."/>
            <person name="Wymore A."/>
            <person name="Zhang Y."/>
            <person name="Zimmer A.D."/>
            <person name="Quatrano R.S."/>
            <person name="Mayer K.F.X."/>
            <person name="Goodstein D."/>
            <person name="Casacuberta J.M."/>
            <person name="Vandepoele K."/>
            <person name="Reski R."/>
            <person name="Cuming A.C."/>
            <person name="Tuskan G.A."/>
            <person name="Maumus F."/>
            <person name="Salse J."/>
            <person name="Schmutz J."/>
            <person name="Rensing S.A."/>
        </authorList>
    </citation>
    <scope>NUCLEOTIDE SEQUENCE [LARGE SCALE GENOMIC DNA]</scope>
    <source>
        <strain evidence="3 4">cv. Gransden 2004</strain>
    </source>
</reference>
<accession>A0A2K1IR90</accession>
<gene>
    <name evidence="2" type="ORF">PHYPA_025914</name>
</gene>
<dbReference type="AlphaFoldDB" id="A0A2K1IR90"/>
<evidence type="ECO:0000313" key="4">
    <source>
        <dbReference type="Proteomes" id="UP000006727"/>
    </source>
</evidence>
<feature type="compositionally biased region" description="Basic and acidic residues" evidence="1">
    <location>
        <begin position="88"/>
        <end position="100"/>
    </location>
</feature>
<evidence type="ECO:0000313" key="3">
    <source>
        <dbReference type="EnsemblPlants" id="PAC:32916460.CDS.1"/>
    </source>
</evidence>
<reference evidence="3" key="3">
    <citation type="submission" date="2020-12" db="UniProtKB">
        <authorList>
            <consortium name="EnsemblPlants"/>
        </authorList>
    </citation>
    <scope>IDENTIFICATION</scope>
</reference>
<sequence length="125" mass="14907">MHDERRSGTHNLERQDVDESAKALLPHYSKPTTKTAIISRVSRSTIPSKRNKRTDTQQIYKSMCTYIYIYIYIYTHTLQDLRNLKRCHTSESEESRRSNQDRSAWPLRQRPTLRDSCMAYAPRWL</sequence>
<dbReference type="EMBL" id="ABEU02000021">
    <property type="protein sequence ID" value="PNR31791.1"/>
    <property type="molecule type" value="Genomic_DNA"/>
</dbReference>
<protein>
    <submittedName>
        <fullName evidence="2 3">Uncharacterized protein</fullName>
    </submittedName>
</protein>
<feature type="compositionally biased region" description="Basic and acidic residues" evidence="1">
    <location>
        <begin position="1"/>
        <end position="21"/>
    </location>
</feature>
<keyword evidence="4" id="KW-1185">Reference proteome</keyword>
<name>A0A2K1IR90_PHYPA</name>
<feature type="region of interest" description="Disordered" evidence="1">
    <location>
        <begin position="87"/>
        <end position="107"/>
    </location>
</feature>
<dbReference type="Proteomes" id="UP000006727">
    <property type="component" value="Chromosome 21"/>
</dbReference>
<feature type="region of interest" description="Disordered" evidence="1">
    <location>
        <begin position="1"/>
        <end position="54"/>
    </location>
</feature>
<evidence type="ECO:0000256" key="1">
    <source>
        <dbReference type="SAM" id="MobiDB-lite"/>
    </source>
</evidence>